<keyword evidence="1" id="KW-0472">Membrane</keyword>
<accession>F8F859</accession>
<feature type="transmembrane region" description="Helical" evidence="1">
    <location>
        <begin position="132"/>
        <end position="148"/>
    </location>
</feature>
<dbReference type="Proteomes" id="UP000006620">
    <property type="component" value="Chromosome"/>
</dbReference>
<dbReference type="KEGG" id="pms:KNP414_02483"/>
<dbReference type="RefSeq" id="WP_013916205.1">
    <property type="nucleotide sequence ID" value="NC_015690.1"/>
</dbReference>
<dbReference type="AlphaFoldDB" id="F8F859"/>
<reference evidence="2 3" key="2">
    <citation type="journal article" date="2013" name="Genome Announc.">
        <title>Genome Sequence of Growth-Improving Paenibacillus mucilaginosus Strain KNP414.</title>
        <authorList>
            <person name="Lu J.J."/>
            <person name="Wang J.F."/>
            <person name="Hu X.F."/>
        </authorList>
    </citation>
    <scope>NUCLEOTIDE SEQUENCE [LARGE SCALE GENOMIC DNA]</scope>
    <source>
        <strain evidence="2 3">KNP414</strain>
    </source>
</reference>
<evidence type="ECO:0000256" key="1">
    <source>
        <dbReference type="SAM" id="Phobius"/>
    </source>
</evidence>
<keyword evidence="1" id="KW-1133">Transmembrane helix</keyword>
<dbReference type="NCBIfam" id="NF038403">
    <property type="entry name" value="perm_prefix_1"/>
    <property type="match status" value="1"/>
</dbReference>
<dbReference type="EMBL" id="CP002869">
    <property type="protein sequence ID" value="AEI41044.1"/>
    <property type="molecule type" value="Genomic_DNA"/>
</dbReference>
<sequence>MDKMDRYLKEVLRMTFLRREEKAEWREEMRTHIDCSVEEQVSDGFSREDALELTLRQFGDPGMLRRDLTRQTYGVSIDVLLPVSVLFLGWYAYAAAEELQVHFSGQGIGVVPLTLLAGTLSLLLTRKTADRWAVLLTLLPFGLVFGLQKLQVPGALSWYYGVLLGDRWGSYSGYAGIMFLLGLLIFLKTQNGRIASLPLLLPVLYSAHQLPGRISNYMYHLQYSSPNEHEMYYMAVTYQLDSLLIRTFVWVVFLLALRYFTQFVHHRRINKAGS</sequence>
<dbReference type="InterPro" id="IPR047928">
    <property type="entry name" value="Perm_prefix_1"/>
</dbReference>
<feature type="transmembrane region" description="Helical" evidence="1">
    <location>
        <begin position="243"/>
        <end position="261"/>
    </location>
</feature>
<gene>
    <name evidence="2" type="ordered locus">KNP414_02483</name>
</gene>
<feature type="transmembrane region" description="Helical" evidence="1">
    <location>
        <begin position="73"/>
        <end position="93"/>
    </location>
</feature>
<proteinExistence type="predicted"/>
<organism evidence="2 3">
    <name type="scientific">Paenibacillus mucilaginosus (strain KNP414)</name>
    <dbReference type="NCBI Taxonomy" id="1036673"/>
    <lineage>
        <taxon>Bacteria</taxon>
        <taxon>Bacillati</taxon>
        <taxon>Bacillota</taxon>
        <taxon>Bacilli</taxon>
        <taxon>Bacillales</taxon>
        <taxon>Paenibacillaceae</taxon>
        <taxon>Paenibacillus</taxon>
    </lineage>
</organism>
<feature type="transmembrane region" description="Helical" evidence="1">
    <location>
        <begin position="105"/>
        <end position="125"/>
    </location>
</feature>
<dbReference type="HOGENOM" id="CLU_1015056_0_0_9"/>
<keyword evidence="1" id="KW-0812">Transmembrane</keyword>
<feature type="transmembrane region" description="Helical" evidence="1">
    <location>
        <begin position="168"/>
        <end position="187"/>
    </location>
</feature>
<feature type="transmembrane region" description="Helical" evidence="1">
    <location>
        <begin position="194"/>
        <end position="211"/>
    </location>
</feature>
<protein>
    <submittedName>
        <fullName evidence="2">Uncharacterized protein</fullName>
    </submittedName>
</protein>
<name>F8F859_PAEMK</name>
<evidence type="ECO:0000313" key="3">
    <source>
        <dbReference type="Proteomes" id="UP000006620"/>
    </source>
</evidence>
<reference evidence="3" key="1">
    <citation type="submission" date="2011-06" db="EMBL/GenBank/DDBJ databases">
        <title>Complete genome sequence of Paenibacillus mucilaginosus KNP414.</title>
        <authorList>
            <person name="Wang J."/>
            <person name="Hu S."/>
            <person name="Hu X."/>
            <person name="Zhang B."/>
            <person name="Dong D."/>
            <person name="Zhang S."/>
            <person name="Zhao K."/>
            <person name="Wu D."/>
        </authorList>
    </citation>
    <scope>NUCLEOTIDE SEQUENCE [LARGE SCALE GENOMIC DNA]</scope>
    <source>
        <strain evidence="3">KNP414</strain>
    </source>
</reference>
<evidence type="ECO:0000313" key="2">
    <source>
        <dbReference type="EMBL" id="AEI41044.1"/>
    </source>
</evidence>
<dbReference type="PATRIC" id="fig|1036673.3.peg.2245"/>